<evidence type="ECO:0000313" key="12">
    <source>
        <dbReference type="Proteomes" id="UP001152599"/>
    </source>
</evidence>
<dbReference type="GO" id="GO:0016042">
    <property type="term" value="P:lipid catabolic process"/>
    <property type="evidence" value="ECO:0007669"/>
    <property type="project" value="UniProtKB-KW"/>
</dbReference>
<dbReference type="Pfam" id="PF00725">
    <property type="entry name" value="3HCDH"/>
    <property type="match status" value="1"/>
</dbReference>
<reference evidence="11" key="1">
    <citation type="submission" date="2022-07" db="EMBL/GenBank/DDBJ databases">
        <title>Description and genome-wide analysis of Profundicola chukchiensis gen. nov., sp. nov., marine bacteria isolated from bottom sediments of the Chukchi Sea.</title>
        <authorList>
            <person name="Romanenko L."/>
            <person name="Otstavnykh N."/>
            <person name="Kurilenko V."/>
            <person name="Eremeev V."/>
            <person name="Velansky P."/>
            <person name="Mikhailov V."/>
            <person name="Isaeva M."/>
        </authorList>
    </citation>
    <scope>NUCLEOTIDE SEQUENCE</scope>
    <source>
        <strain evidence="11">KMM 9713</strain>
    </source>
</reference>
<keyword evidence="6" id="KW-0443">Lipid metabolism</keyword>
<dbReference type="InterPro" id="IPR029045">
    <property type="entry name" value="ClpP/crotonase-like_dom_sf"/>
</dbReference>
<dbReference type="InterPro" id="IPR001753">
    <property type="entry name" value="Enoyl-CoA_hydra/iso"/>
</dbReference>
<dbReference type="AlphaFoldDB" id="A0A9X4MWD0"/>
<dbReference type="EMBL" id="JANCMU010000003">
    <property type="protein sequence ID" value="MDG4946088.1"/>
    <property type="molecule type" value="Genomic_DNA"/>
</dbReference>
<dbReference type="InterPro" id="IPR006176">
    <property type="entry name" value="3-OHacyl-CoA_DH_NAD-bd"/>
</dbReference>
<dbReference type="SUPFAM" id="SSF48179">
    <property type="entry name" value="6-phosphogluconate dehydrogenase C-terminal domain-like"/>
    <property type="match status" value="2"/>
</dbReference>
<keyword evidence="4" id="KW-0560">Oxidoreductase</keyword>
<comment type="catalytic activity">
    <reaction evidence="7">
        <text>a (3S)-3-hydroxyacyl-CoA + NAD(+) = a 3-oxoacyl-CoA + NADH + H(+)</text>
        <dbReference type="Rhea" id="RHEA:22432"/>
        <dbReference type="ChEBI" id="CHEBI:15378"/>
        <dbReference type="ChEBI" id="CHEBI:57318"/>
        <dbReference type="ChEBI" id="CHEBI:57540"/>
        <dbReference type="ChEBI" id="CHEBI:57945"/>
        <dbReference type="ChEBI" id="CHEBI:90726"/>
        <dbReference type="EC" id="1.1.1.35"/>
    </reaction>
</comment>
<evidence type="ECO:0000259" key="10">
    <source>
        <dbReference type="Pfam" id="PF02737"/>
    </source>
</evidence>
<dbReference type="InterPro" id="IPR008927">
    <property type="entry name" value="6-PGluconate_DH-like_C_sf"/>
</dbReference>
<feature type="transmembrane region" description="Helical" evidence="8">
    <location>
        <begin position="12"/>
        <end position="35"/>
    </location>
</feature>
<dbReference type="CDD" id="cd06558">
    <property type="entry name" value="crotonase-like"/>
    <property type="match status" value="1"/>
</dbReference>
<keyword evidence="8" id="KW-0472">Membrane</keyword>
<dbReference type="GO" id="GO:0003857">
    <property type="term" value="F:(3S)-3-hydroxyacyl-CoA dehydrogenase (NAD+) activity"/>
    <property type="evidence" value="ECO:0007669"/>
    <property type="project" value="UniProtKB-EC"/>
</dbReference>
<dbReference type="Proteomes" id="UP001152599">
    <property type="component" value="Unassembled WGS sequence"/>
</dbReference>
<protein>
    <submittedName>
        <fullName evidence="11">3-hydroxyacyl-CoA dehydrogenase/enoyl-CoA hydratase family protein</fullName>
    </submittedName>
</protein>
<dbReference type="GO" id="GO:0070403">
    <property type="term" value="F:NAD+ binding"/>
    <property type="evidence" value="ECO:0007669"/>
    <property type="project" value="InterPro"/>
</dbReference>
<feature type="domain" description="3-hydroxyacyl-CoA dehydrogenase C-terminal" evidence="9">
    <location>
        <begin position="208"/>
        <end position="307"/>
    </location>
</feature>
<dbReference type="InterPro" id="IPR036291">
    <property type="entry name" value="NAD(P)-bd_dom_sf"/>
</dbReference>
<evidence type="ECO:0000256" key="3">
    <source>
        <dbReference type="ARBA" id="ARBA00022963"/>
    </source>
</evidence>
<evidence type="ECO:0000256" key="5">
    <source>
        <dbReference type="ARBA" id="ARBA00023027"/>
    </source>
</evidence>
<dbReference type="Gene3D" id="3.90.226.10">
    <property type="entry name" value="2-enoyl-CoA Hydratase, Chain A, domain 1"/>
    <property type="match status" value="1"/>
</dbReference>
<evidence type="ECO:0000256" key="7">
    <source>
        <dbReference type="ARBA" id="ARBA00049556"/>
    </source>
</evidence>
<dbReference type="Pfam" id="PF02737">
    <property type="entry name" value="3HCDH_N"/>
    <property type="match status" value="1"/>
</dbReference>
<dbReference type="GO" id="GO:0006631">
    <property type="term" value="P:fatty acid metabolic process"/>
    <property type="evidence" value="ECO:0007669"/>
    <property type="project" value="UniProtKB-KW"/>
</dbReference>
<dbReference type="PROSITE" id="PS51257">
    <property type="entry name" value="PROKAR_LIPOPROTEIN"/>
    <property type="match status" value="1"/>
</dbReference>
<keyword evidence="8" id="KW-1133">Transmembrane helix</keyword>
<evidence type="ECO:0000256" key="6">
    <source>
        <dbReference type="ARBA" id="ARBA00023098"/>
    </source>
</evidence>
<comment type="pathway">
    <text evidence="1">Lipid metabolism; fatty acid beta-oxidation.</text>
</comment>
<dbReference type="Gene3D" id="1.10.1040.50">
    <property type="match status" value="1"/>
</dbReference>
<organism evidence="11 12">
    <name type="scientific">Profundicola chukchiensis</name>
    <dbReference type="NCBI Taxonomy" id="2961959"/>
    <lineage>
        <taxon>Bacteria</taxon>
        <taxon>Pseudomonadati</taxon>
        <taxon>Bacteroidota</taxon>
        <taxon>Flavobacteriia</taxon>
        <taxon>Flavobacteriales</taxon>
        <taxon>Weeksellaceae</taxon>
        <taxon>Profundicola</taxon>
    </lineage>
</organism>
<accession>A0A9X4MWD0</accession>
<dbReference type="Gene3D" id="3.40.50.720">
    <property type="entry name" value="NAD(P)-binding Rossmann-like Domain"/>
    <property type="match status" value="1"/>
</dbReference>
<evidence type="ECO:0000259" key="9">
    <source>
        <dbReference type="Pfam" id="PF00725"/>
    </source>
</evidence>
<proteinExistence type="predicted"/>
<gene>
    <name evidence="11" type="ORF">NMK71_06650</name>
</gene>
<dbReference type="Pfam" id="PF00378">
    <property type="entry name" value="ECH_1"/>
    <property type="match status" value="1"/>
</dbReference>
<dbReference type="SUPFAM" id="SSF51735">
    <property type="entry name" value="NAD(P)-binding Rossmann-fold domains"/>
    <property type="match status" value="1"/>
</dbReference>
<name>A0A9X4MWD0_9FLAO</name>
<evidence type="ECO:0000313" key="11">
    <source>
        <dbReference type="EMBL" id="MDG4946088.1"/>
    </source>
</evidence>
<keyword evidence="8" id="KW-0812">Transmembrane</keyword>
<feature type="domain" description="3-hydroxyacyl-CoA dehydrogenase NAD binding" evidence="10">
    <location>
        <begin position="8"/>
        <end position="206"/>
    </location>
</feature>
<evidence type="ECO:0000256" key="8">
    <source>
        <dbReference type="SAM" id="Phobius"/>
    </source>
</evidence>
<dbReference type="SUPFAM" id="SSF52096">
    <property type="entry name" value="ClpP/crotonase"/>
    <property type="match status" value="1"/>
</dbReference>
<comment type="caution">
    <text evidence="11">The sequence shown here is derived from an EMBL/GenBank/DDBJ whole genome shotgun (WGS) entry which is preliminary data.</text>
</comment>
<dbReference type="RefSeq" id="WP_304420591.1">
    <property type="nucleotide sequence ID" value="NZ_JANCMU010000003.1"/>
</dbReference>
<keyword evidence="12" id="KW-1185">Reference proteome</keyword>
<keyword evidence="3" id="KW-0442">Lipid degradation</keyword>
<evidence type="ECO:0000256" key="4">
    <source>
        <dbReference type="ARBA" id="ARBA00023002"/>
    </source>
</evidence>
<evidence type="ECO:0000256" key="2">
    <source>
        <dbReference type="ARBA" id="ARBA00022832"/>
    </source>
</evidence>
<dbReference type="PANTHER" id="PTHR48075">
    <property type="entry name" value="3-HYDROXYACYL-COA DEHYDROGENASE FAMILY PROTEIN"/>
    <property type="match status" value="1"/>
</dbReference>
<keyword evidence="2" id="KW-0276">Fatty acid metabolism</keyword>
<keyword evidence="5" id="KW-0520">NAD</keyword>
<dbReference type="PANTHER" id="PTHR48075:SF7">
    <property type="entry name" value="3-HYDROXYACYL-COA DEHYDROGENASE-RELATED"/>
    <property type="match status" value="1"/>
</dbReference>
<sequence length="801" mass="88718">MKNRHINHVTVLGSGVMGSGIACLLAGIGVEVLMLDMLPRELTDAEKAKGLSLDDKVVRNRNAQEHLNKALKSNPSPIYDKAFASRITVGNFEDDLEKIKDSDWVIEVIVERLDIKNQMFDKVEKLRKPGTLVTSNTSGIPIHMMSEGRGEDFQKHFCGTHFFNPPRYLRLFEIIPGPKTSPEVISFFEHYSSLFLGKQPVLAKDTPGFIGNRVGVYSMAKVMELGQELGLTIEETDTLTGSILGRPKTGTFKLADLVGLDTAANVTKGLQQNTQGDEMVKNLKDSKVLNFLLENKFLGDKTGKGFYYKEKAKDGSTNRFALDLEKLEYRPLERNQLDVIGRAKQAGGTKKQLGVLLADKTKHGDLIRKHFASLFAYVSQRVPEISDNLYSIDDGMRTGYAWKYGPFETWNMVGVDKGVELIESEGYKVADWVKDMLSAGVTSFYQVNDQGNKEFYDIESKGYKEIPGQGAFIILDNIRKTKEVWKNTEAVIEDLGDGVINLEFRSKMNSIGGGVIQGIQKAIDLAEKDYKGLVIGNQADNFSVGANLAMIMMMAAEQDWFELNMAIKTFQDTMMKVRYSSIPVVVAPHGMSLGGGCEISLHADKIVAAAETYMGLVEVGVGVIPGGGGTKEMVRRAGLHLLKDDVKTNHLREAYLNIAMAKVATSAHEAKNLGFLRDQDVIVMNKDRQIAEAKKHVILMSDAGYTKPVQEKVKVLGNNAMGMFYVGSDQMAAGNYISEHDQLIANKLGYVMSGGNLSEESLVSEQYLLDLEREAFLSLCGERKTLERIQHMLTKGKPLRN</sequence>
<evidence type="ECO:0000256" key="1">
    <source>
        <dbReference type="ARBA" id="ARBA00005005"/>
    </source>
</evidence>
<dbReference type="InterPro" id="IPR006108">
    <property type="entry name" value="3HC_DH_C"/>
</dbReference>